<evidence type="ECO:0000313" key="5">
    <source>
        <dbReference type="Proteomes" id="UP000240009"/>
    </source>
</evidence>
<reference evidence="4 5" key="1">
    <citation type="submission" date="2018-02" db="EMBL/GenBank/DDBJ databases">
        <title>Comparative genomes isolates from brazilian mangrove.</title>
        <authorList>
            <person name="Araujo J.E."/>
            <person name="Taketani R.G."/>
            <person name="Silva M.C.P."/>
            <person name="Loureco M.V."/>
            <person name="Andreote F.D."/>
        </authorList>
    </citation>
    <scope>NUCLEOTIDE SEQUENCE [LARGE SCALE GENOMIC DNA]</scope>
    <source>
        <strain evidence="4 5">HEX-2 MGV</strain>
    </source>
</reference>
<comment type="caution">
    <text evidence="4">The sequence shown here is derived from an EMBL/GenBank/DDBJ whole genome shotgun (WGS) entry which is preliminary data.</text>
</comment>
<name>A0A2S8F0N9_9BACT</name>
<dbReference type="Pfam" id="PF00583">
    <property type="entry name" value="Acetyltransf_1"/>
    <property type="match status" value="1"/>
</dbReference>
<dbReference type="InterPro" id="IPR050680">
    <property type="entry name" value="YpeA/RimI_acetyltransf"/>
</dbReference>
<dbReference type="InterPro" id="IPR000182">
    <property type="entry name" value="GNAT_dom"/>
</dbReference>
<dbReference type="EMBL" id="PUIA01000074">
    <property type="protein sequence ID" value="PQO25738.1"/>
    <property type="molecule type" value="Genomic_DNA"/>
</dbReference>
<dbReference type="PROSITE" id="PS51186">
    <property type="entry name" value="GNAT"/>
    <property type="match status" value="1"/>
</dbReference>
<protein>
    <submittedName>
        <fullName evidence="4">GNAT family N-acetyltransferase</fullName>
    </submittedName>
</protein>
<proteinExistence type="predicted"/>
<dbReference type="Gene3D" id="3.40.630.30">
    <property type="match status" value="1"/>
</dbReference>
<dbReference type="SUPFAM" id="SSF55729">
    <property type="entry name" value="Acyl-CoA N-acyltransferases (Nat)"/>
    <property type="match status" value="1"/>
</dbReference>
<dbReference type="CDD" id="cd04301">
    <property type="entry name" value="NAT_SF"/>
    <property type="match status" value="1"/>
</dbReference>
<dbReference type="AlphaFoldDB" id="A0A2S8F0N9"/>
<dbReference type="OrthoDB" id="273614at2"/>
<keyword evidence="1 4" id="KW-0808">Transferase</keyword>
<dbReference type="Proteomes" id="UP000240009">
    <property type="component" value="Unassembled WGS sequence"/>
</dbReference>
<organism evidence="4 5">
    <name type="scientific">Blastopirellula marina</name>
    <dbReference type="NCBI Taxonomy" id="124"/>
    <lineage>
        <taxon>Bacteria</taxon>
        <taxon>Pseudomonadati</taxon>
        <taxon>Planctomycetota</taxon>
        <taxon>Planctomycetia</taxon>
        <taxon>Pirellulales</taxon>
        <taxon>Pirellulaceae</taxon>
        <taxon>Blastopirellula</taxon>
    </lineage>
</organism>
<accession>A0A2S8F0N9</accession>
<keyword evidence="2" id="KW-0012">Acyltransferase</keyword>
<gene>
    <name evidence="4" type="ORF">C5Y96_23290</name>
</gene>
<dbReference type="PANTHER" id="PTHR43420:SF44">
    <property type="entry name" value="ACETYLTRANSFERASE YPEA"/>
    <property type="match status" value="1"/>
</dbReference>
<evidence type="ECO:0000259" key="3">
    <source>
        <dbReference type="PROSITE" id="PS51186"/>
    </source>
</evidence>
<dbReference type="GO" id="GO:0016747">
    <property type="term" value="F:acyltransferase activity, transferring groups other than amino-acyl groups"/>
    <property type="evidence" value="ECO:0007669"/>
    <property type="project" value="InterPro"/>
</dbReference>
<evidence type="ECO:0000313" key="4">
    <source>
        <dbReference type="EMBL" id="PQO25738.1"/>
    </source>
</evidence>
<dbReference type="PANTHER" id="PTHR43420">
    <property type="entry name" value="ACETYLTRANSFERASE"/>
    <property type="match status" value="1"/>
</dbReference>
<feature type="domain" description="N-acetyltransferase" evidence="3">
    <location>
        <begin position="28"/>
        <end position="191"/>
    </location>
</feature>
<evidence type="ECO:0000256" key="1">
    <source>
        <dbReference type="ARBA" id="ARBA00022679"/>
    </source>
</evidence>
<sequence length="191" mass="21448">MALTYFKRFRMEISLANLPDEPPLPPGFRFQPWTAEILKRHAEVKFQSFRFEVDANVFPCLGDSEGCFRLMREISMRDGFLPSATWLIEHEDPESGDWRAVATVQGVRDREGNGSIQNLGVVPGFRGQGIGAILLLRALHGFREHDLPQASLEVTSQNIGAIRLYERLGFRIASTVYKAVEMGAVQTSTHA</sequence>
<evidence type="ECO:0000256" key="2">
    <source>
        <dbReference type="ARBA" id="ARBA00023315"/>
    </source>
</evidence>
<dbReference type="InterPro" id="IPR016181">
    <property type="entry name" value="Acyl_CoA_acyltransferase"/>
</dbReference>